<accession>A0ABN3BWQ9</accession>
<feature type="transmembrane region" description="Helical" evidence="8">
    <location>
        <begin position="32"/>
        <end position="58"/>
    </location>
</feature>
<proteinExistence type="predicted"/>
<feature type="transmembrane region" description="Helical" evidence="8">
    <location>
        <begin position="78"/>
        <end position="99"/>
    </location>
</feature>
<reference evidence="9 10" key="1">
    <citation type="journal article" date="2019" name="Int. J. Syst. Evol. Microbiol.">
        <title>The Global Catalogue of Microorganisms (GCM) 10K type strain sequencing project: providing services to taxonomists for standard genome sequencing and annotation.</title>
        <authorList>
            <consortium name="The Broad Institute Genomics Platform"/>
            <consortium name="The Broad Institute Genome Sequencing Center for Infectious Disease"/>
            <person name="Wu L."/>
            <person name="Ma J."/>
        </authorList>
    </citation>
    <scope>NUCLEOTIDE SEQUENCE [LARGE SCALE GENOMIC DNA]</scope>
    <source>
        <strain evidence="9 10">JCM 16034</strain>
    </source>
</reference>
<evidence type="ECO:0000256" key="8">
    <source>
        <dbReference type="SAM" id="Phobius"/>
    </source>
</evidence>
<evidence type="ECO:0000256" key="1">
    <source>
        <dbReference type="ARBA" id="ARBA00004141"/>
    </source>
</evidence>
<gene>
    <name evidence="9" type="ORF">GCM10009849_25160</name>
</gene>
<evidence type="ECO:0000256" key="4">
    <source>
        <dbReference type="ARBA" id="ARBA00022746"/>
    </source>
</evidence>
<dbReference type="Proteomes" id="UP001500432">
    <property type="component" value="Unassembled WGS sequence"/>
</dbReference>
<evidence type="ECO:0000256" key="6">
    <source>
        <dbReference type="ARBA" id="ARBA00023136"/>
    </source>
</evidence>
<feature type="transmembrane region" description="Helical" evidence="8">
    <location>
        <begin position="6"/>
        <end position="25"/>
    </location>
</feature>
<comment type="pathway">
    <text evidence="2">Carotenoid biosynthesis.</text>
</comment>
<keyword evidence="5 8" id="KW-1133">Transmembrane helix</keyword>
<evidence type="ECO:0000256" key="7">
    <source>
        <dbReference type="ARBA" id="ARBA00023235"/>
    </source>
</evidence>
<keyword evidence="10" id="KW-1185">Reference proteome</keyword>
<comment type="caution">
    <text evidence="9">The sequence shown here is derived from an EMBL/GenBank/DDBJ whole genome shotgun (WGS) entry which is preliminary data.</text>
</comment>
<dbReference type="RefSeq" id="WP_344300077.1">
    <property type="nucleotide sequence ID" value="NZ_BAAAQW010000006.1"/>
</dbReference>
<evidence type="ECO:0000256" key="2">
    <source>
        <dbReference type="ARBA" id="ARBA00004829"/>
    </source>
</evidence>
<evidence type="ECO:0000256" key="3">
    <source>
        <dbReference type="ARBA" id="ARBA00022692"/>
    </source>
</evidence>
<name>A0ABN3BWQ9_9MICC</name>
<keyword evidence="3 8" id="KW-0812">Transmembrane</keyword>
<keyword evidence="4" id="KW-0125">Carotenoid biosynthesis</keyword>
<protein>
    <recommendedName>
        <fullName evidence="11">Lycopene cyclase domain-containing protein</fullName>
    </recommendedName>
</protein>
<dbReference type="NCBIfam" id="TIGR03462">
    <property type="entry name" value="CarR_dom_SF"/>
    <property type="match status" value="1"/>
</dbReference>
<comment type="subcellular location">
    <subcellularLocation>
        <location evidence="1">Membrane</location>
        <topology evidence="1">Multi-pass membrane protein</topology>
    </subcellularLocation>
</comment>
<evidence type="ECO:0000313" key="9">
    <source>
        <dbReference type="EMBL" id="GAA2201286.1"/>
    </source>
</evidence>
<evidence type="ECO:0000256" key="5">
    <source>
        <dbReference type="ARBA" id="ARBA00022989"/>
    </source>
</evidence>
<evidence type="ECO:0008006" key="11">
    <source>
        <dbReference type="Google" id="ProtNLM"/>
    </source>
</evidence>
<keyword evidence="6 8" id="KW-0472">Membrane</keyword>
<dbReference type="InterPro" id="IPR017825">
    <property type="entry name" value="Lycopene_cyclase_dom"/>
</dbReference>
<sequence length="111" mass="11966">MAYLTAILASAFGVALLDARFRLAFWRAPRATALTVLAGTAFFLAWDLAAIASGIFLHRESPHMTGIMLGPELPLEEPVFLAFFCYTALALYAGAVHVLSLRAARQEGKAP</sequence>
<evidence type="ECO:0000313" key="10">
    <source>
        <dbReference type="Proteomes" id="UP001500432"/>
    </source>
</evidence>
<organism evidence="9 10">
    <name type="scientific">Sinomonas flava</name>
    <dbReference type="NCBI Taxonomy" id="496857"/>
    <lineage>
        <taxon>Bacteria</taxon>
        <taxon>Bacillati</taxon>
        <taxon>Actinomycetota</taxon>
        <taxon>Actinomycetes</taxon>
        <taxon>Micrococcales</taxon>
        <taxon>Micrococcaceae</taxon>
        <taxon>Sinomonas</taxon>
    </lineage>
</organism>
<dbReference type="EMBL" id="BAAAQW010000006">
    <property type="protein sequence ID" value="GAA2201286.1"/>
    <property type="molecule type" value="Genomic_DNA"/>
</dbReference>
<keyword evidence="7" id="KW-0413">Isomerase</keyword>